<sequence>MEEGTIVLLEDDKSAREIISDMLERGFPKLKVVAFQRGDDALDFLFESNAPVIGIVSDLMMKDFDGIDFLAAIKKHPRWAYLPFIFLSGADYSVFQNLINQYKIASFLAKPVKEEVLIQSVQEHFLHRRRRVS</sequence>
<accession>A0ABT6DMI7</accession>
<protein>
    <submittedName>
        <fullName evidence="4">Response regulator</fullName>
    </submittedName>
</protein>
<organism evidence="4 5">
    <name type="scientific">Bdellovibrio svalbardensis</name>
    <dbReference type="NCBI Taxonomy" id="2972972"/>
    <lineage>
        <taxon>Bacteria</taxon>
        <taxon>Pseudomonadati</taxon>
        <taxon>Bdellovibrionota</taxon>
        <taxon>Bdellovibrionia</taxon>
        <taxon>Bdellovibrionales</taxon>
        <taxon>Pseudobdellovibrionaceae</taxon>
        <taxon>Bdellovibrio</taxon>
    </lineage>
</organism>
<dbReference type="InterPro" id="IPR001789">
    <property type="entry name" value="Sig_transdc_resp-reg_receiver"/>
</dbReference>
<dbReference type="SUPFAM" id="SSF52172">
    <property type="entry name" value="CheY-like"/>
    <property type="match status" value="1"/>
</dbReference>
<keyword evidence="5" id="KW-1185">Reference proteome</keyword>
<name>A0ABT6DMI7_9BACT</name>
<evidence type="ECO:0000256" key="1">
    <source>
        <dbReference type="ARBA" id="ARBA00022553"/>
    </source>
</evidence>
<dbReference type="SMART" id="SM00448">
    <property type="entry name" value="REC"/>
    <property type="match status" value="1"/>
</dbReference>
<dbReference type="Proteomes" id="UP001152321">
    <property type="component" value="Unassembled WGS sequence"/>
</dbReference>
<dbReference type="RefSeq" id="WP_277579342.1">
    <property type="nucleotide sequence ID" value="NZ_JANRMI010000005.1"/>
</dbReference>
<dbReference type="Pfam" id="PF00072">
    <property type="entry name" value="Response_reg"/>
    <property type="match status" value="1"/>
</dbReference>
<gene>
    <name evidence="4" type="ORF">NWE73_15905</name>
</gene>
<dbReference type="CDD" id="cd00156">
    <property type="entry name" value="REC"/>
    <property type="match status" value="1"/>
</dbReference>
<proteinExistence type="predicted"/>
<dbReference type="PANTHER" id="PTHR44591:SF3">
    <property type="entry name" value="RESPONSE REGULATORY DOMAIN-CONTAINING PROTEIN"/>
    <property type="match status" value="1"/>
</dbReference>
<dbReference type="InterPro" id="IPR011006">
    <property type="entry name" value="CheY-like_superfamily"/>
</dbReference>
<dbReference type="Gene3D" id="3.40.50.2300">
    <property type="match status" value="1"/>
</dbReference>
<reference evidence="4" key="1">
    <citation type="submission" date="2022-08" db="EMBL/GenBank/DDBJ databases">
        <title>Novel Bdellovibrio Species Isolated from Svalbard: Designation Bdellovibrio svalbardensis.</title>
        <authorList>
            <person name="Mitchell R.J."/>
            <person name="Choi S.Y."/>
        </authorList>
    </citation>
    <scope>NUCLEOTIDE SEQUENCE</scope>
    <source>
        <strain evidence="4">PAP01</strain>
    </source>
</reference>
<feature type="modified residue" description="4-aspartylphosphate" evidence="2">
    <location>
        <position position="58"/>
    </location>
</feature>
<evidence type="ECO:0000313" key="4">
    <source>
        <dbReference type="EMBL" id="MDG0817866.1"/>
    </source>
</evidence>
<evidence type="ECO:0000313" key="5">
    <source>
        <dbReference type="Proteomes" id="UP001152321"/>
    </source>
</evidence>
<keyword evidence="1 2" id="KW-0597">Phosphoprotein</keyword>
<dbReference type="PROSITE" id="PS50110">
    <property type="entry name" value="RESPONSE_REGULATORY"/>
    <property type="match status" value="1"/>
</dbReference>
<evidence type="ECO:0000259" key="3">
    <source>
        <dbReference type="PROSITE" id="PS50110"/>
    </source>
</evidence>
<comment type="caution">
    <text evidence="4">The sequence shown here is derived from an EMBL/GenBank/DDBJ whole genome shotgun (WGS) entry which is preliminary data.</text>
</comment>
<evidence type="ECO:0000256" key="2">
    <source>
        <dbReference type="PROSITE-ProRule" id="PRU00169"/>
    </source>
</evidence>
<dbReference type="PANTHER" id="PTHR44591">
    <property type="entry name" value="STRESS RESPONSE REGULATOR PROTEIN 1"/>
    <property type="match status" value="1"/>
</dbReference>
<dbReference type="InterPro" id="IPR050595">
    <property type="entry name" value="Bact_response_regulator"/>
</dbReference>
<feature type="domain" description="Response regulatory" evidence="3">
    <location>
        <begin position="5"/>
        <end position="125"/>
    </location>
</feature>
<dbReference type="EMBL" id="JANRMI010000005">
    <property type="protein sequence ID" value="MDG0817866.1"/>
    <property type="molecule type" value="Genomic_DNA"/>
</dbReference>